<dbReference type="AlphaFoldDB" id="A0A1L7XRK3"/>
<protein>
    <submittedName>
        <fullName evidence="1">Uncharacterized protein</fullName>
    </submittedName>
</protein>
<dbReference type="SUPFAM" id="SSF51735">
    <property type="entry name" value="NAD(P)-binding Rossmann-fold domains"/>
    <property type="match status" value="1"/>
</dbReference>
<sequence length="139" mass="15891">MLIYGILPGGEDHTAITVSSGGAQAIRPKASRYQTTKLVTCRYVDFDDQKYNNQGLMALTIHLGAVKTELKINLSQDMHKMLFNTPKLCADALVWLTRERKEWFAWTIRQSMAWDMAELESGKDDNPLKKDLFKLRLTI</sequence>
<dbReference type="Gene3D" id="3.40.50.720">
    <property type="entry name" value="NAD(P)-binding Rossmann-like Domain"/>
    <property type="match status" value="1"/>
</dbReference>
<reference evidence="1 2" key="1">
    <citation type="submission" date="2016-03" db="EMBL/GenBank/DDBJ databases">
        <authorList>
            <person name="Ploux O."/>
        </authorList>
    </citation>
    <scope>NUCLEOTIDE SEQUENCE [LARGE SCALE GENOMIC DNA]</scope>
    <source>
        <strain evidence="1 2">UAMH 11012</strain>
    </source>
</reference>
<dbReference type="InterPro" id="IPR036291">
    <property type="entry name" value="NAD(P)-bd_dom_sf"/>
</dbReference>
<dbReference type="STRING" id="576137.A0A1L7XRK3"/>
<evidence type="ECO:0000313" key="1">
    <source>
        <dbReference type="EMBL" id="CZR67686.1"/>
    </source>
</evidence>
<dbReference type="OrthoDB" id="1933717at2759"/>
<name>A0A1L7XRK3_9HELO</name>
<accession>A0A1L7XRK3</accession>
<dbReference type="EMBL" id="FJOG01000046">
    <property type="protein sequence ID" value="CZR67686.1"/>
    <property type="molecule type" value="Genomic_DNA"/>
</dbReference>
<gene>
    <name evidence="1" type="ORF">PAC_17585</name>
</gene>
<evidence type="ECO:0000313" key="2">
    <source>
        <dbReference type="Proteomes" id="UP000184330"/>
    </source>
</evidence>
<organism evidence="1 2">
    <name type="scientific">Phialocephala subalpina</name>
    <dbReference type="NCBI Taxonomy" id="576137"/>
    <lineage>
        <taxon>Eukaryota</taxon>
        <taxon>Fungi</taxon>
        <taxon>Dikarya</taxon>
        <taxon>Ascomycota</taxon>
        <taxon>Pezizomycotina</taxon>
        <taxon>Leotiomycetes</taxon>
        <taxon>Helotiales</taxon>
        <taxon>Mollisiaceae</taxon>
        <taxon>Phialocephala</taxon>
        <taxon>Phialocephala fortinii species complex</taxon>
    </lineage>
</organism>
<keyword evidence="2" id="KW-1185">Reference proteome</keyword>
<dbReference type="Proteomes" id="UP000184330">
    <property type="component" value="Unassembled WGS sequence"/>
</dbReference>
<proteinExistence type="predicted"/>